<feature type="compositionally biased region" description="Low complexity" evidence="1">
    <location>
        <begin position="52"/>
        <end position="61"/>
    </location>
</feature>
<evidence type="ECO:0000256" key="1">
    <source>
        <dbReference type="SAM" id="MobiDB-lite"/>
    </source>
</evidence>
<dbReference type="AlphaFoldDB" id="A0AAV5NZ26"/>
<accession>A0AAV5NZ26</accession>
<gene>
    <name evidence="2" type="ORF">GCM10007932_52890</name>
</gene>
<dbReference type="Proteomes" id="UP001156690">
    <property type="component" value="Unassembled WGS sequence"/>
</dbReference>
<comment type="caution">
    <text evidence="2">The sequence shown here is derived from an EMBL/GenBank/DDBJ whole genome shotgun (WGS) entry which is preliminary data.</text>
</comment>
<feature type="region of interest" description="Disordered" evidence="1">
    <location>
        <begin position="37"/>
        <end position="61"/>
    </location>
</feature>
<dbReference type="RefSeq" id="WP_126606647.1">
    <property type="nucleotide sequence ID" value="NZ_AP025145.1"/>
</dbReference>
<evidence type="ECO:0000313" key="2">
    <source>
        <dbReference type="EMBL" id="GLQ75926.1"/>
    </source>
</evidence>
<name>A0AAV5NZ26_9VIBR</name>
<keyword evidence="3" id="KW-1185">Reference proteome</keyword>
<proteinExistence type="predicted"/>
<evidence type="ECO:0000313" key="3">
    <source>
        <dbReference type="Proteomes" id="UP001156690"/>
    </source>
</evidence>
<sequence length="61" mass="6036">MIKVRCQQHKTDESTFIFTDLDQLVAETGFGRSSVAGARAVSGGSTSGTGTGSSAAGAAGV</sequence>
<reference evidence="3" key="1">
    <citation type="journal article" date="2019" name="Int. J. Syst. Evol. Microbiol.">
        <title>The Global Catalogue of Microorganisms (GCM) 10K type strain sequencing project: providing services to taxonomists for standard genome sequencing and annotation.</title>
        <authorList>
            <consortium name="The Broad Institute Genomics Platform"/>
            <consortium name="The Broad Institute Genome Sequencing Center for Infectious Disease"/>
            <person name="Wu L."/>
            <person name="Ma J."/>
        </authorList>
    </citation>
    <scope>NUCLEOTIDE SEQUENCE [LARGE SCALE GENOMIC DNA]</scope>
    <source>
        <strain evidence="3">NBRC 15640</strain>
    </source>
</reference>
<protein>
    <submittedName>
        <fullName evidence="2">Uncharacterized protein</fullName>
    </submittedName>
</protein>
<organism evidence="2 3">
    <name type="scientific">Vibrio penaeicida</name>
    <dbReference type="NCBI Taxonomy" id="104609"/>
    <lineage>
        <taxon>Bacteria</taxon>
        <taxon>Pseudomonadati</taxon>
        <taxon>Pseudomonadota</taxon>
        <taxon>Gammaproteobacteria</taxon>
        <taxon>Vibrionales</taxon>
        <taxon>Vibrionaceae</taxon>
        <taxon>Vibrio</taxon>
    </lineage>
</organism>
<dbReference type="EMBL" id="BSNX01000075">
    <property type="protein sequence ID" value="GLQ75926.1"/>
    <property type="molecule type" value="Genomic_DNA"/>
</dbReference>